<evidence type="ECO:0000313" key="2">
    <source>
        <dbReference type="Proteomes" id="UP000198211"/>
    </source>
</evidence>
<reference evidence="2" key="1">
    <citation type="submission" date="2017-03" db="EMBL/GenBank/DDBJ databases">
        <title>Phytopthora megakarya and P. palmivora, two closely related causual agents of cacao black pod achieved similar genome size and gene model numbers by different mechanisms.</title>
        <authorList>
            <person name="Ali S."/>
            <person name="Shao J."/>
            <person name="Larry D.J."/>
            <person name="Kronmiller B."/>
            <person name="Shen D."/>
            <person name="Strem M.D."/>
            <person name="Melnick R.L."/>
            <person name="Guiltinan M.J."/>
            <person name="Tyler B.M."/>
            <person name="Meinhardt L.W."/>
            <person name="Bailey B.A."/>
        </authorList>
    </citation>
    <scope>NUCLEOTIDE SEQUENCE [LARGE SCALE GENOMIC DNA]</scope>
    <source>
        <strain evidence="2">zdho120</strain>
    </source>
</reference>
<evidence type="ECO:0000313" key="1">
    <source>
        <dbReference type="EMBL" id="OWZ03696.1"/>
    </source>
</evidence>
<sequence>MGSPMAREPTTANEIEIQRLSSGRWRDMPTFSTSLPLLSIRGREGYGDRSSIRCIQDQAVETYAMRVCEGQSVISLMPEEMRSIHTAAYNVFHARVRPATRSISERYNKIGSRQCLKPQFRSLLSMFRTMCSITTDNVVILRVWGYVSLQESDDDSDINPGALRGSRAINAILLKTTRGPDLSDFGIRAQTRRLKEDAGIRGLPATPLPILGIHEAEKRCKGHFRASSLQTTVHQAIVNGTYCEMGSQLFIEHLQAQVDLLAFVPHPAVLKGFFVWEFGTRGLSVLHFGQIDGRDRRLRLAKYDMCDFLNRNSLPPADPAEGLDDILAALDIQWMYLPYWWMKCTNLMSGDYLGSKVLSPAKMSYFTTDKDTLADLVFWIDERLEKVRTFIVLGSADGWDFIQQEFNVAHESYLQAQNIINERQYSALKNSHNLNKRRETRNPIEGRQGSSAEAEVKRVSAQVLKSLSTEKVKALCMRFLFNRGFRGRGSRCTYYSRGHFALDGFLGW</sequence>
<organism evidence="1 2">
    <name type="scientific">Phytophthora megakarya</name>
    <dbReference type="NCBI Taxonomy" id="4795"/>
    <lineage>
        <taxon>Eukaryota</taxon>
        <taxon>Sar</taxon>
        <taxon>Stramenopiles</taxon>
        <taxon>Oomycota</taxon>
        <taxon>Peronosporomycetes</taxon>
        <taxon>Peronosporales</taxon>
        <taxon>Peronosporaceae</taxon>
        <taxon>Phytophthora</taxon>
    </lineage>
</organism>
<gene>
    <name evidence="1" type="ORF">PHMEG_00024525</name>
</gene>
<dbReference type="AlphaFoldDB" id="A0A225VDI2"/>
<name>A0A225VDI2_9STRA</name>
<protein>
    <submittedName>
        <fullName evidence="1">Uncharacterized protein</fullName>
    </submittedName>
</protein>
<dbReference type="OrthoDB" id="117937at2759"/>
<proteinExistence type="predicted"/>
<dbReference type="Proteomes" id="UP000198211">
    <property type="component" value="Unassembled WGS sequence"/>
</dbReference>
<keyword evidence="2" id="KW-1185">Reference proteome</keyword>
<dbReference type="EMBL" id="NBNE01005370">
    <property type="protein sequence ID" value="OWZ03696.1"/>
    <property type="molecule type" value="Genomic_DNA"/>
</dbReference>
<comment type="caution">
    <text evidence="1">The sequence shown here is derived from an EMBL/GenBank/DDBJ whole genome shotgun (WGS) entry which is preliminary data.</text>
</comment>
<accession>A0A225VDI2</accession>